<evidence type="ECO:0000313" key="3">
    <source>
        <dbReference type="Proteomes" id="UP000010816"/>
    </source>
</evidence>
<dbReference type="EMBL" id="CP003051">
    <property type="protein sequence ID" value="AGA90668.1"/>
    <property type="molecule type" value="Genomic_DNA"/>
</dbReference>
<feature type="chain" id="PRO_5003943048" evidence="1">
    <location>
        <begin position="27"/>
        <end position="540"/>
    </location>
</feature>
<dbReference type="eggNOG" id="COG1331">
    <property type="taxonomic scope" value="Bacteria"/>
</dbReference>
<reference evidence="2 3" key="1">
    <citation type="submission" date="2011-09" db="EMBL/GenBank/DDBJ databases">
        <title>Complete sequence of chromosome of Thioflavicoccus mobilis 8321.</title>
        <authorList>
            <consortium name="US DOE Joint Genome Institute"/>
            <person name="Lucas S."/>
            <person name="Han J."/>
            <person name="Lapidus A."/>
            <person name="Cheng J.-F."/>
            <person name="Goodwin L."/>
            <person name="Pitluck S."/>
            <person name="Peters L."/>
            <person name="Ovchinnikova G."/>
            <person name="Lu M."/>
            <person name="Detter J.C."/>
            <person name="Han C."/>
            <person name="Tapia R."/>
            <person name="Land M."/>
            <person name="Hauser L."/>
            <person name="Kyrpides N."/>
            <person name="Ivanova N."/>
            <person name="Pagani I."/>
            <person name="Vogl K."/>
            <person name="Liu Z."/>
            <person name="Imhoff J."/>
            <person name="Thiel V."/>
            <person name="Frigaard N.-U."/>
            <person name="Bryant D."/>
            <person name="Woyke T."/>
        </authorList>
    </citation>
    <scope>NUCLEOTIDE SEQUENCE [LARGE SCALE GENOMIC DNA]</scope>
    <source>
        <strain evidence="2 3">8321</strain>
    </source>
</reference>
<dbReference type="InterPro" id="IPR008928">
    <property type="entry name" value="6-hairpin_glycosidase_sf"/>
</dbReference>
<name>L0GV89_9GAMM</name>
<dbReference type="AlphaFoldDB" id="L0GV89"/>
<dbReference type="GO" id="GO:0005975">
    <property type="term" value="P:carbohydrate metabolic process"/>
    <property type="evidence" value="ECO:0007669"/>
    <property type="project" value="InterPro"/>
</dbReference>
<dbReference type="STRING" id="765912.Thimo_1902"/>
<accession>L0GV89</accession>
<protein>
    <submittedName>
        <fullName evidence="2">Uncharacterized protein</fullName>
    </submittedName>
</protein>
<evidence type="ECO:0000313" key="2">
    <source>
        <dbReference type="EMBL" id="AGA90668.1"/>
    </source>
</evidence>
<dbReference type="Gene3D" id="1.50.10.20">
    <property type="match status" value="1"/>
</dbReference>
<dbReference type="OrthoDB" id="5486200at2"/>
<gene>
    <name evidence="2" type="ORF">Thimo_1902</name>
</gene>
<dbReference type="PATRIC" id="fig|765912.4.peg.1865"/>
<feature type="signal peptide" evidence="1">
    <location>
        <begin position="1"/>
        <end position="26"/>
    </location>
</feature>
<dbReference type="RefSeq" id="WP_015280809.1">
    <property type="nucleotide sequence ID" value="NC_019940.1"/>
</dbReference>
<dbReference type="KEGG" id="tmb:Thimo_1902"/>
<keyword evidence="1" id="KW-0732">Signal</keyword>
<proteinExistence type="predicted"/>
<dbReference type="SUPFAM" id="SSF48208">
    <property type="entry name" value="Six-hairpin glycosidases"/>
    <property type="match status" value="1"/>
</dbReference>
<organism evidence="2 3">
    <name type="scientific">Thioflavicoccus mobilis 8321</name>
    <dbReference type="NCBI Taxonomy" id="765912"/>
    <lineage>
        <taxon>Bacteria</taxon>
        <taxon>Pseudomonadati</taxon>
        <taxon>Pseudomonadota</taxon>
        <taxon>Gammaproteobacteria</taxon>
        <taxon>Chromatiales</taxon>
        <taxon>Chromatiaceae</taxon>
        <taxon>Thioflavicoccus</taxon>
    </lineage>
</organism>
<keyword evidence="3" id="KW-1185">Reference proteome</keyword>
<dbReference type="HOGENOM" id="CLU_439268_0_0_6"/>
<sequence>MTQKTSIRGFISMLALLALSYTALTAASTESVDPFNGDADSVKALRTDVVQLARACTASDRGEALEKGGPSLDRAGHWDASVAVYANGARTHEGAATGMALDEALCDAAINAVGGASTSSATRSEQDRLLIRLRLDGGAPHSIIEFQGQGLELVGDLVPVRSLDRSDVWHTVEANKAYLLRVMHPEMHGFSKKYDIIRGGFDDRLRTIYTSSSLYSLLRVNALQTDPQVEANIEPIADFILSMQKQDAPYRGAFHYSYDLRTGEKERRFPVGTNAKILMTLAALYEKSRDSRYLEAAVAAGDWLLSLQKPDGSFPVDVAWRNGGWDTNEAFSLFYNCQVLTGLSRLYGISGAQRHLDGASKLATKLLGMVEEDGYLLRDEYRPKVESISTSWLAMSLLDYSRIDPDSNSLDIAFKCLEALLTLQMTDPDDILTYGRFSDTRATSGNGWINEVVSEMLATCQATGRTGCERLERALILTSRWLIQNTYSPQNTYHIEDPEAVIGGLIRNGREEAVRTDAVCHGVNSMVGLLRLTDREVLLH</sequence>
<dbReference type="Proteomes" id="UP000010816">
    <property type="component" value="Chromosome"/>
</dbReference>
<evidence type="ECO:0000256" key="1">
    <source>
        <dbReference type="SAM" id="SignalP"/>
    </source>
</evidence>